<dbReference type="OrthoDB" id="10597249at2759"/>
<evidence type="ECO:0000256" key="1">
    <source>
        <dbReference type="SAM" id="MobiDB-lite"/>
    </source>
</evidence>
<reference evidence="2" key="1">
    <citation type="journal article" date="2020" name="bioRxiv">
        <title>Genomic and phenotypic heterogeneity of clinical isolates of the human pathogens Aspergillus fumigatus, Aspergillus lentulus and Aspergillus fumigatiaffinis.</title>
        <authorList>
            <person name="dos Santos R.A.C."/>
            <person name="Steenwyk J.L."/>
            <person name="Rivero-Menendez O."/>
            <person name="Mead M.E."/>
            <person name="Silva L.P."/>
            <person name="Bastos R.W."/>
            <person name="Alastruey-Izquierdo A."/>
            <person name="Goldman G.H."/>
            <person name="Rokas A."/>
        </authorList>
    </citation>
    <scope>NUCLEOTIDE SEQUENCE</scope>
    <source>
        <strain evidence="2">CNM-CM6805</strain>
    </source>
</reference>
<organism evidence="2 3">
    <name type="scientific">Aspergillus fumigatiaffinis</name>
    <dbReference type="NCBI Taxonomy" id="340414"/>
    <lineage>
        <taxon>Eukaryota</taxon>
        <taxon>Fungi</taxon>
        <taxon>Dikarya</taxon>
        <taxon>Ascomycota</taxon>
        <taxon>Pezizomycotina</taxon>
        <taxon>Eurotiomycetes</taxon>
        <taxon>Eurotiomycetidae</taxon>
        <taxon>Eurotiales</taxon>
        <taxon>Aspergillaceae</taxon>
        <taxon>Aspergillus</taxon>
        <taxon>Aspergillus subgen. Fumigati</taxon>
    </lineage>
</organism>
<dbReference type="AlphaFoldDB" id="A0A8H4GLN1"/>
<dbReference type="EMBL" id="JAAAPX010000084">
    <property type="protein sequence ID" value="KAF4232965.1"/>
    <property type="molecule type" value="Genomic_DNA"/>
</dbReference>
<feature type="compositionally biased region" description="Low complexity" evidence="1">
    <location>
        <begin position="109"/>
        <end position="126"/>
    </location>
</feature>
<dbReference type="Proteomes" id="UP000653565">
    <property type="component" value="Unassembled WGS sequence"/>
</dbReference>
<gene>
    <name evidence="2" type="ORF">CNMCM6805_009588</name>
</gene>
<name>A0A8H4GLN1_9EURO</name>
<evidence type="ECO:0000313" key="3">
    <source>
        <dbReference type="Proteomes" id="UP000653565"/>
    </source>
</evidence>
<keyword evidence="3" id="KW-1185">Reference proteome</keyword>
<feature type="compositionally biased region" description="Basic residues" evidence="1">
    <location>
        <begin position="133"/>
        <end position="142"/>
    </location>
</feature>
<accession>A0A8H4GLN1</accession>
<reference evidence="2" key="2">
    <citation type="submission" date="2020-04" db="EMBL/GenBank/DDBJ databases">
        <authorList>
            <person name="Santos R.A.C."/>
            <person name="Steenwyk J.L."/>
            <person name="Rivero-Menendez O."/>
            <person name="Mead M.E."/>
            <person name="Silva L.P."/>
            <person name="Bastos R.W."/>
            <person name="Alastruey-Izquierdo A."/>
            <person name="Goldman G.H."/>
            <person name="Rokas A."/>
        </authorList>
    </citation>
    <scope>NUCLEOTIDE SEQUENCE</scope>
    <source>
        <strain evidence="2">CNM-CM6805</strain>
    </source>
</reference>
<protein>
    <submittedName>
        <fullName evidence="2">Uncharacterized protein</fullName>
    </submittedName>
</protein>
<sequence>MPALVEFEYDWIVPVLFVAWDWQHPVLKWEPPTVLGSPLLLASCPLGNRVRISSHAKQLIMKLIKHGANWDEDQFLGFLVFARLLRWLAIVLGSANNPAPVNPPPPPSNTANTTAHTTADTAPRATHCTSGRPRPKKRRARPPTKGAQQAASPARVVAVGSTLQGTQACTLSRAYATEVDAALAAAIRRPLTAGTTSKEGFCPYTCASSVLLCFLLFFALRRQAHRPDGWEGALVAQTCVASCTWYNENGVLLHLLQQGPLLESKASQRGPRRP</sequence>
<comment type="caution">
    <text evidence="2">The sequence shown here is derived from an EMBL/GenBank/DDBJ whole genome shotgun (WGS) entry which is preliminary data.</text>
</comment>
<proteinExistence type="predicted"/>
<evidence type="ECO:0000313" key="2">
    <source>
        <dbReference type="EMBL" id="KAF4232965.1"/>
    </source>
</evidence>
<feature type="region of interest" description="Disordered" evidence="1">
    <location>
        <begin position="100"/>
        <end position="153"/>
    </location>
</feature>